<feature type="domain" description="ABC transporter" evidence="6">
    <location>
        <begin position="42"/>
        <end position="267"/>
    </location>
</feature>
<dbReference type="PANTHER" id="PTHR43335">
    <property type="entry name" value="ABC TRANSPORTER, ATP-BINDING PROTEIN"/>
    <property type="match status" value="1"/>
</dbReference>
<evidence type="ECO:0000256" key="5">
    <source>
        <dbReference type="SAM" id="MobiDB-lite"/>
    </source>
</evidence>
<dbReference type="GO" id="GO:0005524">
    <property type="term" value="F:ATP binding"/>
    <property type="evidence" value="ECO:0007669"/>
    <property type="project" value="UniProtKB-KW"/>
</dbReference>
<keyword evidence="4 7" id="KW-0067">ATP-binding</keyword>
<dbReference type="Gene3D" id="3.40.50.300">
    <property type="entry name" value="P-loop containing nucleotide triphosphate hydrolases"/>
    <property type="match status" value="1"/>
</dbReference>
<protein>
    <submittedName>
        <fullName evidence="7">ABC transporter ATP-binding protein</fullName>
    </submittedName>
</protein>
<dbReference type="PANTHER" id="PTHR43335:SF4">
    <property type="entry name" value="ABC TRANSPORTER, ATP-BINDING PROTEIN"/>
    <property type="match status" value="1"/>
</dbReference>
<comment type="similarity">
    <text evidence="1">Belongs to the ABC transporter superfamily.</text>
</comment>
<organism evidence="7 8">
    <name type="scientific">Streptomyces paromomycinus</name>
    <name type="common">Streptomyces rimosus subsp. paromomycinus</name>
    <dbReference type="NCBI Taxonomy" id="92743"/>
    <lineage>
        <taxon>Bacteria</taxon>
        <taxon>Bacillati</taxon>
        <taxon>Actinomycetota</taxon>
        <taxon>Actinomycetes</taxon>
        <taxon>Kitasatosporales</taxon>
        <taxon>Streptomycetaceae</taxon>
        <taxon>Streptomyces</taxon>
    </lineage>
</organism>
<evidence type="ECO:0000313" key="8">
    <source>
        <dbReference type="Proteomes" id="UP000286746"/>
    </source>
</evidence>
<comment type="caution">
    <text evidence="7">The sequence shown here is derived from an EMBL/GenBank/DDBJ whole genome shotgun (WGS) entry which is preliminary data.</text>
</comment>
<feature type="region of interest" description="Disordered" evidence="5">
    <location>
        <begin position="338"/>
        <end position="392"/>
    </location>
</feature>
<evidence type="ECO:0000313" key="7">
    <source>
        <dbReference type="EMBL" id="GCD42968.1"/>
    </source>
</evidence>
<sequence length="392" mass="42100">MLSADVRTVVRSRSGDRRTRCALSGTPEMRGHRPPLSVLYMIESEGLTKRYGDKLAVDGLTFTVRPGIVTGFLGPNGAGKSTTMRMMLDLDHPTSGQVRIDGRHYRQLSNPLAHIGALLDAKAVHGGRSAFNHLLCLAQSNGIPRARVHEVLDTVGLTGVAKKRSNGFSLGMGQRLGIAGALLGDPEILMFDEPVNGLDPEGIHWIRNLMRGLAAQGRTVFVSSHLMSEMALTADHLIVIGQGRLLADTSMAQFIRENSRAYVRMRSPERERLLDVLRDAGHPASPAGEAVEVDGVSAADLGELAARHRIVLHELSPQQASLEEAFMQLTAGSVEYHAHSAEQRPMTEQRSAAPEDGLPEAPPPPGTPGAPPPGTPPGGGWGAGWRNPKRRS</sequence>
<evidence type="ECO:0000256" key="4">
    <source>
        <dbReference type="ARBA" id="ARBA00022840"/>
    </source>
</evidence>
<dbReference type="InterPro" id="IPR027417">
    <property type="entry name" value="P-loop_NTPase"/>
</dbReference>
<dbReference type="SUPFAM" id="SSF52540">
    <property type="entry name" value="P-loop containing nucleoside triphosphate hydrolases"/>
    <property type="match status" value="1"/>
</dbReference>
<feature type="compositionally biased region" description="Basic and acidic residues" evidence="5">
    <location>
        <begin position="338"/>
        <end position="347"/>
    </location>
</feature>
<keyword evidence="3" id="KW-0547">Nucleotide-binding</keyword>
<proteinExistence type="inferred from homology"/>
<keyword evidence="2" id="KW-0813">Transport</keyword>
<dbReference type="Pfam" id="PF00005">
    <property type="entry name" value="ABC_tran"/>
    <property type="match status" value="1"/>
</dbReference>
<dbReference type="EMBL" id="BHZD01000001">
    <property type="protein sequence ID" value="GCD42968.1"/>
    <property type="molecule type" value="Genomic_DNA"/>
</dbReference>
<dbReference type="GO" id="GO:0016887">
    <property type="term" value="F:ATP hydrolysis activity"/>
    <property type="evidence" value="ECO:0007669"/>
    <property type="project" value="InterPro"/>
</dbReference>
<dbReference type="AlphaFoldDB" id="A0A401W0W1"/>
<feature type="compositionally biased region" description="Pro residues" evidence="5">
    <location>
        <begin position="360"/>
        <end position="376"/>
    </location>
</feature>
<evidence type="ECO:0000256" key="2">
    <source>
        <dbReference type="ARBA" id="ARBA00022448"/>
    </source>
</evidence>
<reference evidence="7 8" key="1">
    <citation type="submission" date="2018-11" db="EMBL/GenBank/DDBJ databases">
        <title>Whole genome sequence of Streptomyces paromomycinus NBRC 15454(T).</title>
        <authorList>
            <person name="Komaki H."/>
            <person name="Tamura T."/>
        </authorList>
    </citation>
    <scope>NUCLEOTIDE SEQUENCE [LARGE SCALE GENOMIC DNA]</scope>
    <source>
        <strain evidence="7 8">NBRC 15454</strain>
    </source>
</reference>
<dbReference type="SMART" id="SM00382">
    <property type="entry name" value="AAA"/>
    <property type="match status" value="1"/>
</dbReference>
<keyword evidence="8" id="KW-1185">Reference proteome</keyword>
<evidence type="ECO:0000256" key="3">
    <source>
        <dbReference type="ARBA" id="ARBA00022741"/>
    </source>
</evidence>
<evidence type="ECO:0000256" key="1">
    <source>
        <dbReference type="ARBA" id="ARBA00005417"/>
    </source>
</evidence>
<gene>
    <name evidence="7" type="ORF">GKJPGBOP_02643</name>
</gene>
<dbReference type="InterPro" id="IPR003593">
    <property type="entry name" value="AAA+_ATPase"/>
</dbReference>
<feature type="region of interest" description="Disordered" evidence="5">
    <location>
        <begin position="1"/>
        <end position="29"/>
    </location>
</feature>
<dbReference type="Proteomes" id="UP000286746">
    <property type="component" value="Unassembled WGS sequence"/>
</dbReference>
<evidence type="ECO:0000259" key="6">
    <source>
        <dbReference type="PROSITE" id="PS50893"/>
    </source>
</evidence>
<dbReference type="CDD" id="cd03268">
    <property type="entry name" value="ABC_BcrA_bacitracin_resist"/>
    <property type="match status" value="1"/>
</dbReference>
<dbReference type="PROSITE" id="PS50893">
    <property type="entry name" value="ABC_TRANSPORTER_2"/>
    <property type="match status" value="1"/>
</dbReference>
<dbReference type="InterPro" id="IPR003439">
    <property type="entry name" value="ABC_transporter-like_ATP-bd"/>
</dbReference>
<name>A0A401W0W1_STREY</name>
<accession>A0A401W0W1</accession>